<dbReference type="Proteomes" id="UP001054821">
    <property type="component" value="Chromosome 4"/>
</dbReference>
<name>A0AAD4W0C9_PRUDU</name>
<organism evidence="1 2">
    <name type="scientific">Prunus dulcis</name>
    <name type="common">Almond</name>
    <name type="synonym">Amygdalus dulcis</name>
    <dbReference type="NCBI Taxonomy" id="3755"/>
    <lineage>
        <taxon>Eukaryota</taxon>
        <taxon>Viridiplantae</taxon>
        <taxon>Streptophyta</taxon>
        <taxon>Embryophyta</taxon>
        <taxon>Tracheophyta</taxon>
        <taxon>Spermatophyta</taxon>
        <taxon>Magnoliopsida</taxon>
        <taxon>eudicotyledons</taxon>
        <taxon>Gunneridae</taxon>
        <taxon>Pentapetalae</taxon>
        <taxon>rosids</taxon>
        <taxon>fabids</taxon>
        <taxon>Rosales</taxon>
        <taxon>Rosaceae</taxon>
        <taxon>Amygdaloideae</taxon>
        <taxon>Amygdaleae</taxon>
        <taxon>Prunus</taxon>
    </lineage>
</organism>
<dbReference type="AlphaFoldDB" id="A0AAD4W0C9"/>
<gene>
    <name evidence="1" type="ORF">L3X38_024737</name>
</gene>
<reference evidence="1 2" key="1">
    <citation type="journal article" date="2022" name="G3 (Bethesda)">
        <title>Whole-genome sequence and methylome profiling of the almond [Prunus dulcis (Mill.) D.A. Webb] cultivar 'Nonpareil'.</title>
        <authorList>
            <person name="D'Amico-Willman K.M."/>
            <person name="Ouma W.Z."/>
            <person name="Meulia T."/>
            <person name="Sideli G.M."/>
            <person name="Gradziel T.M."/>
            <person name="Fresnedo-Ramirez J."/>
        </authorList>
    </citation>
    <scope>NUCLEOTIDE SEQUENCE [LARGE SCALE GENOMIC DNA]</scope>
    <source>
        <strain evidence="1">Clone GOH B32 T37-40</strain>
    </source>
</reference>
<evidence type="ECO:0000313" key="1">
    <source>
        <dbReference type="EMBL" id="KAI5334604.1"/>
    </source>
</evidence>
<evidence type="ECO:0000313" key="2">
    <source>
        <dbReference type="Proteomes" id="UP001054821"/>
    </source>
</evidence>
<protein>
    <submittedName>
        <fullName evidence="1">Uncharacterized protein</fullName>
    </submittedName>
</protein>
<accession>A0AAD4W0C9</accession>
<keyword evidence="2" id="KW-1185">Reference proteome</keyword>
<proteinExistence type="predicted"/>
<sequence length="261" mass="28155">MRGVPYIAHHPLSVGRCGISQSTPLKGSDVLVGTLAPHGRVALIPNCHTPDRLRRSMILSSLGLATFSPARKDLFLGAHGATFQGVTHPGIAPASNSLNFGVPTNPKPVSSQKASCYEDARVVTHPWIALASNSLNFGVPTNPKPVSSQEASSKSEWRSGLAQLHLARYCPLWAGPTPPPSRICSWELTEQLPRGSPILGLLQPSTRLTSEFLRIRSQPHQAITGGWYANGSRTNFSSLTRWNERLNMGDVPGPVVHLDDI</sequence>
<dbReference type="EMBL" id="JAJFAZ020000004">
    <property type="protein sequence ID" value="KAI5334604.1"/>
    <property type="molecule type" value="Genomic_DNA"/>
</dbReference>
<comment type="caution">
    <text evidence="1">The sequence shown here is derived from an EMBL/GenBank/DDBJ whole genome shotgun (WGS) entry which is preliminary data.</text>
</comment>